<reference evidence="1" key="2">
    <citation type="journal article" date="2021" name="PeerJ">
        <title>Extensive microbial diversity within the chicken gut microbiome revealed by metagenomics and culture.</title>
        <authorList>
            <person name="Gilroy R."/>
            <person name="Ravi A."/>
            <person name="Getino M."/>
            <person name="Pursley I."/>
            <person name="Horton D.L."/>
            <person name="Alikhan N.F."/>
            <person name="Baker D."/>
            <person name="Gharbi K."/>
            <person name="Hall N."/>
            <person name="Watson M."/>
            <person name="Adriaenssens E.M."/>
            <person name="Foster-Nyarko E."/>
            <person name="Jarju S."/>
            <person name="Secka A."/>
            <person name="Antonio M."/>
            <person name="Oren A."/>
            <person name="Chaudhuri R.R."/>
            <person name="La Ragione R."/>
            <person name="Hildebrand F."/>
            <person name="Pallen M.J."/>
        </authorList>
    </citation>
    <scope>NUCLEOTIDE SEQUENCE</scope>
    <source>
        <strain evidence="1">CHK178-757</strain>
    </source>
</reference>
<dbReference type="EMBL" id="DVIT01000059">
    <property type="protein sequence ID" value="HIS48644.1"/>
    <property type="molecule type" value="Genomic_DNA"/>
</dbReference>
<organism evidence="1 2">
    <name type="scientific">Candidatus Scybalocola faecigallinarum</name>
    <dbReference type="NCBI Taxonomy" id="2840941"/>
    <lineage>
        <taxon>Bacteria</taxon>
        <taxon>Bacillati</taxon>
        <taxon>Bacillota</taxon>
        <taxon>Clostridia</taxon>
        <taxon>Lachnospirales</taxon>
        <taxon>Lachnospiraceae</taxon>
        <taxon>Lachnospiraceae incertae sedis</taxon>
        <taxon>Candidatus Scybalocola (ex Gilroy et al. 2021)</taxon>
    </lineage>
</organism>
<name>A0A9D1JSB4_9FIRM</name>
<reference evidence="1" key="1">
    <citation type="submission" date="2020-10" db="EMBL/GenBank/DDBJ databases">
        <authorList>
            <person name="Gilroy R."/>
        </authorList>
    </citation>
    <scope>NUCLEOTIDE SEQUENCE</scope>
    <source>
        <strain evidence="1">CHK178-757</strain>
    </source>
</reference>
<accession>A0A9D1JSB4</accession>
<proteinExistence type="predicted"/>
<gene>
    <name evidence="1" type="ORF">IAB46_14035</name>
</gene>
<evidence type="ECO:0000313" key="2">
    <source>
        <dbReference type="Proteomes" id="UP000823927"/>
    </source>
</evidence>
<sequence length="96" mass="10930">MACSNMKTNFVDVIAIFNGEGNIRPLYIKIQGFDTVKIEHIVSKGDAPFTGRGNVIAYKCTYIYMNEQKILTLYYHIKDHVWTVPGLQNDAGRVYP</sequence>
<dbReference type="AlphaFoldDB" id="A0A9D1JSB4"/>
<evidence type="ECO:0000313" key="1">
    <source>
        <dbReference type="EMBL" id="HIS48644.1"/>
    </source>
</evidence>
<comment type="caution">
    <text evidence="1">The sequence shown here is derived from an EMBL/GenBank/DDBJ whole genome shotgun (WGS) entry which is preliminary data.</text>
</comment>
<protein>
    <submittedName>
        <fullName evidence="1">Uncharacterized protein</fullName>
    </submittedName>
</protein>
<dbReference type="Proteomes" id="UP000823927">
    <property type="component" value="Unassembled WGS sequence"/>
</dbReference>